<keyword evidence="1" id="KW-0808">Transferase</keyword>
<dbReference type="InterPro" id="IPR011009">
    <property type="entry name" value="Kinase-like_dom_sf"/>
</dbReference>
<dbReference type="SUPFAM" id="SSF56112">
    <property type="entry name" value="Protein kinase-like (PK-like)"/>
    <property type="match status" value="1"/>
</dbReference>
<evidence type="ECO:0000313" key="2">
    <source>
        <dbReference type="Proteomes" id="UP000620124"/>
    </source>
</evidence>
<organism evidence="1 2">
    <name type="scientific">Mycena venus</name>
    <dbReference type="NCBI Taxonomy" id="2733690"/>
    <lineage>
        <taxon>Eukaryota</taxon>
        <taxon>Fungi</taxon>
        <taxon>Dikarya</taxon>
        <taxon>Basidiomycota</taxon>
        <taxon>Agaricomycotina</taxon>
        <taxon>Agaricomycetes</taxon>
        <taxon>Agaricomycetidae</taxon>
        <taxon>Agaricales</taxon>
        <taxon>Marasmiineae</taxon>
        <taxon>Mycenaceae</taxon>
        <taxon>Mycena</taxon>
    </lineage>
</organism>
<gene>
    <name evidence="1" type="ORF">MVEN_02514400</name>
</gene>
<dbReference type="Proteomes" id="UP000620124">
    <property type="component" value="Unassembled WGS sequence"/>
</dbReference>
<name>A0A8H6WUH3_9AGAR</name>
<dbReference type="EMBL" id="JACAZI010000034">
    <property type="protein sequence ID" value="KAF7328848.1"/>
    <property type="molecule type" value="Genomic_DNA"/>
</dbReference>
<sequence>MGLGPLGGGRIQHSFFNMQEAGVSFVNAVALEKYVNKAFTRLPGGAGGRQIRFQDEEHIFCHSDISFDNFLYDPATGRVWMVDFQHVNVLPRSFFSHYLHYSPWAGVVAKAVEAKLGFPRSPHLDLLALANALIGRSDYSSFGLDEYGEPMEPRQRRRRRVSAAKS</sequence>
<dbReference type="AlphaFoldDB" id="A0A8H6WUH3"/>
<evidence type="ECO:0000313" key="1">
    <source>
        <dbReference type="EMBL" id="KAF7328848.1"/>
    </source>
</evidence>
<keyword evidence="2" id="KW-1185">Reference proteome</keyword>
<dbReference type="Gene3D" id="1.10.510.10">
    <property type="entry name" value="Transferase(Phosphotransferase) domain 1"/>
    <property type="match status" value="1"/>
</dbReference>
<dbReference type="OrthoDB" id="3250044at2759"/>
<proteinExistence type="predicted"/>
<protein>
    <submittedName>
        <fullName evidence="1">Protein kinase-like domain</fullName>
    </submittedName>
</protein>
<accession>A0A8H6WUH3</accession>
<reference evidence="1" key="1">
    <citation type="submission" date="2020-05" db="EMBL/GenBank/DDBJ databases">
        <title>Mycena genomes resolve the evolution of fungal bioluminescence.</title>
        <authorList>
            <person name="Tsai I.J."/>
        </authorList>
    </citation>
    <scope>NUCLEOTIDE SEQUENCE</scope>
    <source>
        <strain evidence="1">CCC161011</strain>
    </source>
</reference>
<dbReference type="GO" id="GO:0016301">
    <property type="term" value="F:kinase activity"/>
    <property type="evidence" value="ECO:0007669"/>
    <property type="project" value="UniProtKB-KW"/>
</dbReference>
<keyword evidence="1" id="KW-0418">Kinase</keyword>
<comment type="caution">
    <text evidence="1">The sequence shown here is derived from an EMBL/GenBank/DDBJ whole genome shotgun (WGS) entry which is preliminary data.</text>
</comment>